<dbReference type="Gene3D" id="2.60.260.20">
    <property type="entry name" value="Urease metallochaperone UreE, N-terminal domain"/>
    <property type="match status" value="2"/>
</dbReference>
<keyword evidence="3 11" id="KW-0479">Metal-binding</keyword>
<evidence type="ECO:0000256" key="10">
    <source>
        <dbReference type="ARBA" id="ARBA00067609"/>
    </source>
</evidence>
<feature type="binding site" evidence="11">
    <location>
        <position position="186"/>
    </location>
    <ligand>
        <name>Zn(2+)</name>
        <dbReference type="ChEBI" id="CHEBI:29105"/>
        <label>2</label>
    </ligand>
</feature>
<name>A0A2M6WKK0_9BACT</name>
<keyword evidence="2 11" id="KW-0235">DNA replication</keyword>
<dbReference type="PRINTS" id="PR00625">
    <property type="entry name" value="JDOMAIN"/>
</dbReference>
<feature type="binding site" evidence="11">
    <location>
        <position position="183"/>
    </location>
    <ligand>
        <name>Zn(2+)</name>
        <dbReference type="ChEBI" id="CHEBI:29105"/>
        <label>2</label>
    </ligand>
</feature>
<dbReference type="SUPFAM" id="SSF57938">
    <property type="entry name" value="DnaJ/Hsp40 cysteine-rich domain"/>
    <property type="match status" value="1"/>
</dbReference>
<feature type="binding site" evidence="11">
    <location>
        <position position="143"/>
    </location>
    <ligand>
        <name>Zn(2+)</name>
        <dbReference type="ChEBI" id="CHEBI:29105"/>
        <label>1</label>
    </ligand>
</feature>
<reference evidence="16" key="1">
    <citation type="submission" date="2017-09" db="EMBL/GenBank/DDBJ databases">
        <title>Depth-based differentiation of microbial function through sediment-hosted aquifers and enrichment of novel symbionts in the deep terrestrial subsurface.</title>
        <authorList>
            <person name="Probst A.J."/>
            <person name="Ladd B."/>
            <person name="Jarett J.K."/>
            <person name="Geller-Mcgrath D.E."/>
            <person name="Sieber C.M.K."/>
            <person name="Emerson J.B."/>
            <person name="Anantharaman K."/>
            <person name="Thomas B.C."/>
            <person name="Malmstrom R."/>
            <person name="Stieglmeier M."/>
            <person name="Klingl A."/>
            <person name="Woyke T."/>
            <person name="Ryan C.M."/>
            <person name="Banfield J.F."/>
        </authorList>
    </citation>
    <scope>NUCLEOTIDE SEQUENCE [LARGE SCALE GENOMIC DNA]</scope>
</reference>
<dbReference type="InterPro" id="IPR001623">
    <property type="entry name" value="DnaJ_domain"/>
</dbReference>
<dbReference type="Gene3D" id="1.10.287.110">
    <property type="entry name" value="DnaJ domain"/>
    <property type="match status" value="1"/>
</dbReference>
<feature type="domain" description="J" evidence="13">
    <location>
        <begin position="4"/>
        <end position="66"/>
    </location>
</feature>
<proteinExistence type="inferred from homology"/>
<dbReference type="GO" id="GO:0051082">
    <property type="term" value="F:unfolded protein binding"/>
    <property type="evidence" value="ECO:0007669"/>
    <property type="project" value="UniProtKB-UniRule"/>
</dbReference>
<feature type="binding site" evidence="11">
    <location>
        <position position="157"/>
    </location>
    <ligand>
        <name>Zn(2+)</name>
        <dbReference type="ChEBI" id="CHEBI:29105"/>
        <label>2</label>
    </ligand>
</feature>
<dbReference type="Proteomes" id="UP000229112">
    <property type="component" value="Unassembled WGS sequence"/>
</dbReference>
<dbReference type="GO" id="GO:0005524">
    <property type="term" value="F:ATP binding"/>
    <property type="evidence" value="ECO:0007669"/>
    <property type="project" value="InterPro"/>
</dbReference>
<feature type="repeat" description="CXXCXGXG motif" evidence="11">
    <location>
        <begin position="140"/>
        <end position="147"/>
    </location>
</feature>
<evidence type="ECO:0000256" key="3">
    <source>
        <dbReference type="ARBA" id="ARBA00022723"/>
    </source>
</evidence>
<feature type="repeat" description="CXXCXGXG motif" evidence="11">
    <location>
        <begin position="183"/>
        <end position="190"/>
    </location>
</feature>
<evidence type="ECO:0000256" key="12">
    <source>
        <dbReference type="PROSITE-ProRule" id="PRU00546"/>
    </source>
</evidence>
<dbReference type="Pfam" id="PF00226">
    <property type="entry name" value="DnaJ"/>
    <property type="match status" value="1"/>
</dbReference>
<evidence type="ECO:0000256" key="11">
    <source>
        <dbReference type="HAMAP-Rule" id="MF_01152"/>
    </source>
</evidence>
<comment type="caution">
    <text evidence="15">The sequence shown here is derived from an EMBL/GenBank/DDBJ whole genome shotgun (WGS) entry which is preliminary data.</text>
</comment>
<feature type="zinc finger region" description="CR-type" evidence="12">
    <location>
        <begin position="127"/>
        <end position="209"/>
    </location>
</feature>
<evidence type="ECO:0000256" key="9">
    <source>
        <dbReference type="ARBA" id="ARBA00061004"/>
    </source>
</evidence>
<feature type="binding site" evidence="11">
    <location>
        <position position="140"/>
    </location>
    <ligand>
        <name>Zn(2+)</name>
        <dbReference type="ChEBI" id="CHEBI:29105"/>
        <label>1</label>
    </ligand>
</feature>
<dbReference type="GO" id="GO:0006260">
    <property type="term" value="P:DNA replication"/>
    <property type="evidence" value="ECO:0007669"/>
    <property type="project" value="UniProtKB-KW"/>
</dbReference>
<evidence type="ECO:0000256" key="7">
    <source>
        <dbReference type="ARBA" id="ARBA00023016"/>
    </source>
</evidence>
<dbReference type="AlphaFoldDB" id="A0A2M6WKK0"/>
<comment type="similarity">
    <text evidence="9 11">Belongs to the DnaJ family.</text>
</comment>
<feature type="domain" description="CR-type" evidence="14">
    <location>
        <begin position="127"/>
        <end position="209"/>
    </location>
</feature>
<dbReference type="GO" id="GO:0042026">
    <property type="term" value="P:protein refolding"/>
    <property type="evidence" value="ECO:0007669"/>
    <property type="project" value="TreeGrafter"/>
</dbReference>
<evidence type="ECO:0000313" key="16">
    <source>
        <dbReference type="Proteomes" id="UP000229112"/>
    </source>
</evidence>
<dbReference type="Pfam" id="PF00684">
    <property type="entry name" value="DnaJ_CXXCXGXG"/>
    <property type="match status" value="1"/>
</dbReference>
<dbReference type="InterPro" id="IPR036410">
    <property type="entry name" value="HSP_DnaJ_Cys-rich_dom_sf"/>
</dbReference>
<dbReference type="FunFam" id="2.60.260.20:FF:000013">
    <property type="entry name" value="DnaJ subfamily B member 11"/>
    <property type="match status" value="1"/>
</dbReference>
<dbReference type="PANTHER" id="PTHR43096">
    <property type="entry name" value="DNAJ HOMOLOG 1, MITOCHONDRIAL-RELATED"/>
    <property type="match status" value="1"/>
</dbReference>
<dbReference type="InterPro" id="IPR018253">
    <property type="entry name" value="DnaJ_domain_CS"/>
</dbReference>
<feature type="binding site" evidence="11">
    <location>
        <position position="160"/>
    </location>
    <ligand>
        <name>Zn(2+)</name>
        <dbReference type="ChEBI" id="CHEBI:29105"/>
        <label>2</label>
    </ligand>
</feature>
<feature type="repeat" description="CXXCXGXG motif" evidence="11">
    <location>
        <begin position="197"/>
        <end position="204"/>
    </location>
</feature>
<comment type="function">
    <text evidence="11">Participates actively in the response to hyperosmotic and heat shock by preventing the aggregation of stress-denatured proteins and by disaggregating proteins, also in an autonomous, DnaK-independent fashion. Unfolded proteins bind initially to DnaJ; upon interaction with the DnaJ-bound protein, DnaK hydrolyzes its bound ATP, resulting in the formation of a stable complex. GrpE releases ADP from DnaK; ATP binding to DnaK triggers the release of the substrate protein, thus completing the reaction cycle. Several rounds of ATP-dependent interactions between DnaJ, DnaK and GrpE are required for fully efficient folding. Also involved, together with DnaK and GrpE, in the DNA replication of plasmids through activation of initiation proteins.</text>
</comment>
<dbReference type="GO" id="GO:0009408">
    <property type="term" value="P:response to heat"/>
    <property type="evidence" value="ECO:0007669"/>
    <property type="project" value="InterPro"/>
</dbReference>
<keyword evidence="7 11" id="KW-0346">Stress response</keyword>
<feature type="repeat" description="CXXCXGXG motif" evidence="11">
    <location>
        <begin position="157"/>
        <end position="164"/>
    </location>
</feature>
<dbReference type="GO" id="GO:0031072">
    <property type="term" value="F:heat shock protein binding"/>
    <property type="evidence" value="ECO:0007669"/>
    <property type="project" value="InterPro"/>
</dbReference>
<dbReference type="CDD" id="cd10747">
    <property type="entry name" value="DnaJ_C"/>
    <property type="match status" value="1"/>
</dbReference>
<dbReference type="GO" id="GO:0008270">
    <property type="term" value="F:zinc ion binding"/>
    <property type="evidence" value="ECO:0007669"/>
    <property type="project" value="UniProtKB-UniRule"/>
</dbReference>
<keyword evidence="8 11" id="KW-0143">Chaperone</keyword>
<dbReference type="InterPro" id="IPR012724">
    <property type="entry name" value="DnaJ"/>
</dbReference>
<dbReference type="InterPro" id="IPR008971">
    <property type="entry name" value="HSP40/DnaJ_pept-bd"/>
</dbReference>
<dbReference type="GO" id="GO:0005737">
    <property type="term" value="C:cytoplasm"/>
    <property type="evidence" value="ECO:0007669"/>
    <property type="project" value="UniProtKB-SubCell"/>
</dbReference>
<dbReference type="InterPro" id="IPR002939">
    <property type="entry name" value="DnaJ_C"/>
</dbReference>
<protein>
    <recommendedName>
        <fullName evidence="10 11">Chaperone protein DnaJ</fullName>
    </recommendedName>
</protein>
<dbReference type="NCBIfam" id="TIGR02349">
    <property type="entry name" value="DnaJ_bact"/>
    <property type="match status" value="1"/>
</dbReference>
<evidence type="ECO:0000256" key="6">
    <source>
        <dbReference type="ARBA" id="ARBA00022833"/>
    </source>
</evidence>
<evidence type="ECO:0000256" key="2">
    <source>
        <dbReference type="ARBA" id="ARBA00022705"/>
    </source>
</evidence>
<dbReference type="InterPro" id="IPR001305">
    <property type="entry name" value="HSP_DnaJ_Cys-rich_dom"/>
</dbReference>
<dbReference type="PROSITE" id="PS51188">
    <property type="entry name" value="ZF_CR"/>
    <property type="match status" value="1"/>
</dbReference>
<evidence type="ECO:0000259" key="14">
    <source>
        <dbReference type="PROSITE" id="PS51188"/>
    </source>
</evidence>
<dbReference type="SMART" id="SM00271">
    <property type="entry name" value="DnaJ"/>
    <property type="match status" value="1"/>
</dbReference>
<sequence>MAKDYYEVLGVDKKASSETIKKAYRKLAHKYHPDKADGDEARFKELNEAYQVLSDSNKRAQYDQFGSSFSQGAGFNPGGFNINMDDLGDFSDIFEQFFSGGRARRTYNRGNDLQIAQEITLEEAYTGVKREIEFHALTRCEGCSGLGYFDKDGTKDCVKCDGKGEVKEVKKGFFGSFAQVRVCSDCNGRGKIPNKPCKDCHGSGRINSNRKIKVDIVPGINDGQLIKVTGAGEAGESGAVAGDLYVQVRIKRHELFVRKEDDLYTKKKISLIDVLLGKDIIIKTIDSKETSIEIEPGSHLNEMILVKAKGMPRLHGSGQGDLYIKLDVTTPKKLSKKAKQLIEELKKEYES</sequence>
<keyword evidence="6 11" id="KW-0862">Zinc</keyword>
<dbReference type="InterPro" id="IPR036869">
    <property type="entry name" value="J_dom_sf"/>
</dbReference>
<dbReference type="PANTHER" id="PTHR43096:SF48">
    <property type="entry name" value="CHAPERONE PROTEIN DNAJ"/>
    <property type="match status" value="1"/>
</dbReference>
<evidence type="ECO:0000256" key="8">
    <source>
        <dbReference type="ARBA" id="ARBA00023186"/>
    </source>
</evidence>
<gene>
    <name evidence="11 15" type="primary">dnaJ</name>
    <name evidence="15" type="ORF">COU06_00830</name>
</gene>
<evidence type="ECO:0000256" key="4">
    <source>
        <dbReference type="ARBA" id="ARBA00022737"/>
    </source>
</evidence>
<comment type="subunit">
    <text evidence="11">Homodimer.</text>
</comment>
<dbReference type="SUPFAM" id="SSF49493">
    <property type="entry name" value="HSP40/DnaJ peptide-binding domain"/>
    <property type="match status" value="2"/>
</dbReference>
<dbReference type="EMBL" id="PFAY01000006">
    <property type="protein sequence ID" value="PIT93286.1"/>
    <property type="molecule type" value="Genomic_DNA"/>
</dbReference>
<dbReference type="SUPFAM" id="SSF46565">
    <property type="entry name" value="Chaperone J-domain"/>
    <property type="match status" value="1"/>
</dbReference>
<dbReference type="Gene3D" id="2.10.230.10">
    <property type="entry name" value="Heat shock protein DnaJ, cysteine-rich domain"/>
    <property type="match status" value="1"/>
</dbReference>
<dbReference type="CDD" id="cd06257">
    <property type="entry name" value="DnaJ"/>
    <property type="match status" value="1"/>
</dbReference>
<dbReference type="PROSITE" id="PS50076">
    <property type="entry name" value="DNAJ_2"/>
    <property type="match status" value="1"/>
</dbReference>
<keyword evidence="1 11" id="KW-0963">Cytoplasm</keyword>
<organism evidence="15 16">
    <name type="scientific">Candidatus Harrisonbacteria bacterium CG10_big_fil_rev_8_21_14_0_10_38_8</name>
    <dbReference type="NCBI Taxonomy" id="1974582"/>
    <lineage>
        <taxon>Bacteria</taxon>
        <taxon>Candidatus Harrisoniibacteriota</taxon>
    </lineage>
</organism>
<evidence type="ECO:0000256" key="5">
    <source>
        <dbReference type="ARBA" id="ARBA00022771"/>
    </source>
</evidence>
<comment type="subcellular location">
    <subcellularLocation>
        <location evidence="11">Cytoplasm</location>
    </subcellularLocation>
</comment>
<evidence type="ECO:0000259" key="13">
    <source>
        <dbReference type="PROSITE" id="PS50076"/>
    </source>
</evidence>
<comment type="cofactor">
    <cofactor evidence="11">
        <name>Zn(2+)</name>
        <dbReference type="ChEBI" id="CHEBI:29105"/>
    </cofactor>
    <text evidence="11">Binds 2 Zn(2+) ions per monomer.</text>
</comment>
<feature type="binding site" evidence="11">
    <location>
        <position position="200"/>
    </location>
    <ligand>
        <name>Zn(2+)</name>
        <dbReference type="ChEBI" id="CHEBI:29105"/>
        <label>1</label>
    </ligand>
</feature>
<dbReference type="PROSITE" id="PS00636">
    <property type="entry name" value="DNAJ_1"/>
    <property type="match status" value="1"/>
</dbReference>
<dbReference type="NCBIfam" id="NF008035">
    <property type="entry name" value="PRK10767.1"/>
    <property type="match status" value="1"/>
</dbReference>
<dbReference type="CDD" id="cd10719">
    <property type="entry name" value="DnaJ_zf"/>
    <property type="match status" value="1"/>
</dbReference>
<evidence type="ECO:0000313" key="15">
    <source>
        <dbReference type="EMBL" id="PIT93286.1"/>
    </source>
</evidence>
<dbReference type="HAMAP" id="MF_01152">
    <property type="entry name" value="DnaJ"/>
    <property type="match status" value="1"/>
</dbReference>
<keyword evidence="5 11" id="KW-0863">Zinc-finger</keyword>
<dbReference type="Pfam" id="PF01556">
    <property type="entry name" value="DnaJ_C"/>
    <property type="match status" value="1"/>
</dbReference>
<accession>A0A2M6WKK0</accession>
<keyword evidence="4 11" id="KW-0677">Repeat</keyword>
<dbReference type="FunFam" id="2.10.230.10:FF:000002">
    <property type="entry name" value="Molecular chaperone DnaJ"/>
    <property type="match status" value="1"/>
</dbReference>
<evidence type="ECO:0000256" key="1">
    <source>
        <dbReference type="ARBA" id="ARBA00022490"/>
    </source>
</evidence>
<comment type="domain">
    <text evidence="11">The J domain is necessary and sufficient to stimulate DnaK ATPase activity. Zinc center 1 plays an important role in the autonomous, DnaK-independent chaperone activity of DnaJ. Zinc center 2 is essential for interaction with DnaK and for DnaJ activity.</text>
</comment>
<feature type="binding site" evidence="11">
    <location>
        <position position="197"/>
    </location>
    <ligand>
        <name>Zn(2+)</name>
        <dbReference type="ChEBI" id="CHEBI:29105"/>
        <label>1</label>
    </ligand>
</feature>